<feature type="domain" description="Transposase IS4-like" evidence="1">
    <location>
        <begin position="149"/>
        <end position="314"/>
    </location>
</feature>
<sequence length="336" mass="36420">MRVHFALPSALAAITRTVPVAAGRFAPGHLGELTVVVPFELVDAVLAETRTVQRRLRDLPSRVGMYFLLAMCLFPEIGYRLVWDKLTAGLAGIPVASPSAKSLRDLRRRLGAAPVRALFEVLAGPLARPTTPGVRFGAYRTVSFDGCSSLRVPDSPRNRAWLGRTAHHGYPTVELMTLVETGTRALIGAVFGTTDEGETAYARRLLHLLGPDMLVLWDKGFDPNDFLAQVGATGAKVLGRLRSNRRTPVLARLDDGSYLSVIGTVGVRIVDAEITVTCNDGTVFTGTYRLVTTLTDARRHPAAALINLYHERWGATRSRTSLSELPEGGRPLLSTG</sequence>
<dbReference type="GO" id="GO:0006313">
    <property type="term" value="P:DNA transposition"/>
    <property type="evidence" value="ECO:0007669"/>
    <property type="project" value="InterPro"/>
</dbReference>
<evidence type="ECO:0000259" key="1">
    <source>
        <dbReference type="Pfam" id="PF01609"/>
    </source>
</evidence>
<keyword evidence="4" id="KW-1185">Reference proteome</keyword>
<dbReference type="AlphaFoldDB" id="A0A6I6NI14"/>
<accession>A0A6I6NI14</accession>
<gene>
    <name evidence="3" type="ORF">GQF42_35400</name>
</gene>
<reference evidence="3 4" key="1">
    <citation type="submission" date="2019-12" db="EMBL/GenBank/DDBJ databases">
        <title>Streptomyces sp. strain T44 isolated from rhizosphere soil of Broussonetia papyrifera.</title>
        <authorList>
            <person name="Mo P."/>
        </authorList>
    </citation>
    <scope>NUCLEOTIDE SEQUENCE [LARGE SCALE GENOMIC DNA]</scope>
    <source>
        <strain evidence="3 4">T44</strain>
    </source>
</reference>
<dbReference type="GO" id="GO:0004803">
    <property type="term" value="F:transposase activity"/>
    <property type="evidence" value="ECO:0007669"/>
    <property type="project" value="InterPro"/>
</dbReference>
<evidence type="ECO:0000313" key="3">
    <source>
        <dbReference type="EMBL" id="QHA07876.1"/>
    </source>
</evidence>
<dbReference type="Pfam" id="PF13006">
    <property type="entry name" value="Nterm_IS4"/>
    <property type="match status" value="1"/>
</dbReference>
<evidence type="ECO:0000259" key="2">
    <source>
        <dbReference type="Pfam" id="PF13006"/>
    </source>
</evidence>
<dbReference type="InterPro" id="IPR002559">
    <property type="entry name" value="Transposase_11"/>
</dbReference>
<dbReference type="SUPFAM" id="SSF53098">
    <property type="entry name" value="Ribonuclease H-like"/>
    <property type="match status" value="1"/>
</dbReference>
<proteinExistence type="predicted"/>
<dbReference type="EMBL" id="CP047020">
    <property type="protein sequence ID" value="QHA07876.1"/>
    <property type="molecule type" value="Genomic_DNA"/>
</dbReference>
<organism evidence="3 4">
    <name type="scientific">Streptomyces broussonetiae</name>
    <dbReference type="NCBI Taxonomy" id="2686304"/>
    <lineage>
        <taxon>Bacteria</taxon>
        <taxon>Bacillati</taxon>
        <taxon>Actinomycetota</taxon>
        <taxon>Actinomycetes</taxon>
        <taxon>Kitasatosporales</taxon>
        <taxon>Streptomycetaceae</taxon>
        <taxon>Streptomyces</taxon>
    </lineage>
</organism>
<dbReference type="GO" id="GO:0003677">
    <property type="term" value="F:DNA binding"/>
    <property type="evidence" value="ECO:0007669"/>
    <property type="project" value="InterPro"/>
</dbReference>
<dbReference type="RefSeq" id="WP_158926780.1">
    <property type="nucleotide sequence ID" value="NZ_CP047020.1"/>
</dbReference>
<dbReference type="Pfam" id="PF01609">
    <property type="entry name" value="DDE_Tnp_1"/>
    <property type="match status" value="1"/>
</dbReference>
<feature type="domain" description="Transposase IS4 N-terminal" evidence="2">
    <location>
        <begin position="28"/>
        <end position="120"/>
    </location>
</feature>
<name>A0A6I6NI14_9ACTN</name>
<dbReference type="Proteomes" id="UP000436138">
    <property type="component" value="Chromosome"/>
</dbReference>
<evidence type="ECO:0000313" key="4">
    <source>
        <dbReference type="Proteomes" id="UP000436138"/>
    </source>
</evidence>
<dbReference type="InterPro" id="IPR012337">
    <property type="entry name" value="RNaseH-like_sf"/>
</dbReference>
<protein>
    <submittedName>
        <fullName evidence="3">Transposase</fullName>
    </submittedName>
</protein>
<dbReference type="KEGG" id="sbro:GQF42_35400"/>
<dbReference type="InterPro" id="IPR024473">
    <property type="entry name" value="Transposases_IS4_N"/>
</dbReference>